<gene>
    <name evidence="1" type="ORF">SAMN05216389_108153</name>
</gene>
<protein>
    <submittedName>
        <fullName evidence="1">Uncharacterized protein</fullName>
    </submittedName>
</protein>
<dbReference type="STRING" id="930131.SAMN05216389_108153"/>
<sequence length="51" mass="5803">MPYTVGKAGTNRTKAKEIFYQRYLGTKAIKLFIEVPSLIAGSWTRLFLPII</sequence>
<dbReference type="Proteomes" id="UP000198618">
    <property type="component" value="Unassembled WGS sequence"/>
</dbReference>
<name>A0A1I0DFG3_9BACI</name>
<organism evidence="1 2">
    <name type="scientific">Oceanobacillus limi</name>
    <dbReference type="NCBI Taxonomy" id="930131"/>
    <lineage>
        <taxon>Bacteria</taxon>
        <taxon>Bacillati</taxon>
        <taxon>Bacillota</taxon>
        <taxon>Bacilli</taxon>
        <taxon>Bacillales</taxon>
        <taxon>Bacillaceae</taxon>
        <taxon>Oceanobacillus</taxon>
    </lineage>
</organism>
<proteinExistence type="predicted"/>
<evidence type="ECO:0000313" key="2">
    <source>
        <dbReference type="Proteomes" id="UP000198618"/>
    </source>
</evidence>
<reference evidence="1 2" key="1">
    <citation type="submission" date="2016-10" db="EMBL/GenBank/DDBJ databases">
        <authorList>
            <person name="de Groot N.N."/>
        </authorList>
    </citation>
    <scope>NUCLEOTIDE SEQUENCE [LARGE SCALE GENOMIC DNA]</scope>
    <source>
        <strain evidence="1 2">IBRC-M 10780</strain>
    </source>
</reference>
<dbReference type="RefSeq" id="WP_170840752.1">
    <property type="nucleotide sequence ID" value="NZ_FOHE01000008.1"/>
</dbReference>
<accession>A0A1I0DFG3</accession>
<dbReference type="AlphaFoldDB" id="A0A1I0DFG3"/>
<dbReference type="EMBL" id="FOHE01000008">
    <property type="protein sequence ID" value="SET30508.1"/>
    <property type="molecule type" value="Genomic_DNA"/>
</dbReference>
<evidence type="ECO:0000313" key="1">
    <source>
        <dbReference type="EMBL" id="SET30508.1"/>
    </source>
</evidence>
<keyword evidence="2" id="KW-1185">Reference proteome</keyword>